<name>A0A0C9URX3_SPHS4</name>
<keyword evidence="1" id="KW-0547">Nucleotide-binding</keyword>
<dbReference type="SMART" id="SM00382">
    <property type="entry name" value="AAA"/>
    <property type="match status" value="1"/>
</dbReference>
<dbReference type="Gene3D" id="3.40.50.300">
    <property type="entry name" value="P-loop containing nucleotide triphosphate hydrolases"/>
    <property type="match status" value="1"/>
</dbReference>
<organism evidence="4 5">
    <name type="scientific">Sphaerobolus stellatus (strain SS14)</name>
    <dbReference type="NCBI Taxonomy" id="990650"/>
    <lineage>
        <taxon>Eukaryota</taxon>
        <taxon>Fungi</taxon>
        <taxon>Dikarya</taxon>
        <taxon>Basidiomycota</taxon>
        <taxon>Agaricomycotina</taxon>
        <taxon>Agaricomycetes</taxon>
        <taxon>Phallomycetidae</taxon>
        <taxon>Geastrales</taxon>
        <taxon>Sphaerobolaceae</taxon>
        <taxon>Sphaerobolus</taxon>
    </lineage>
</organism>
<sequence length="734" mass="82414">MNPQADLQEPLLSTRDLGDDIRTKATEPPVRLKFRTIGIWTIMTQVPASHSQWTLPGRSILEEYKKLRQTLPTVYRFLKECYNTAPHMMVGHVICGIWQSTQDSVALYLSSRILNILQAGITTGNIDGPALIRAIAFRVLFTLGSSVMEKFRLSAIETLSTRIGYLFKERAIKASLWLDLPTYEEPEVSEKLDAALNGRGYRSPAWTMLDTILGKVGQYAGIFSKLGTMHGILRSQRGGMLFAPMFLVKAVIDLYDEESLWETTAYMWASNPHYGRMSSLVGLVEKARHRMEIISDGLSNYIHGEWVKARRLLGDTSDDTPDMLLDNQRSLPRVFISSLIEDVPLLFYSIQVYFDPMSFSLSTLALIQQGSQLLTSNIYWIFKGRDSMLQTFHQINELYAIENIENKLLDGNLNYPEDVPESRGMGITFENVSFSYPRTTITSPEVIKDVSFNIKPGQVVVIVGINGSGKSTLLKLFNRLYDPTSGTIYVDGIPITSFVAADVRRSAAMLFQTYSHYPLSIGENIALGRPEIAGLLRLDEEIDNEDEKALLKKTVVIEGVKEAARMGGSLDLIHQQKSGFESVLQSSTDGWCTTSENLSQGFKDKMAEVKNATDLSAGQWQRLALSRLFFRAQSDLVKLVAADEPSASLDPMMEYELFERLRNLSTMQGKTMIYVTHRFGYLTKHADLILVMQEGELVEQGKHADLVGLDGEYAKLYRLQAEAFTPAANETKNE</sequence>
<keyword evidence="2" id="KW-0067">ATP-binding</keyword>
<proteinExistence type="predicted"/>
<feature type="domain" description="ABC transporter" evidence="3">
    <location>
        <begin position="427"/>
        <end position="719"/>
    </location>
</feature>
<dbReference type="InterPro" id="IPR017871">
    <property type="entry name" value="ABC_transporter-like_CS"/>
</dbReference>
<dbReference type="AlphaFoldDB" id="A0A0C9URX3"/>
<evidence type="ECO:0000256" key="2">
    <source>
        <dbReference type="ARBA" id="ARBA00022840"/>
    </source>
</evidence>
<dbReference type="Proteomes" id="UP000054279">
    <property type="component" value="Unassembled WGS sequence"/>
</dbReference>
<evidence type="ECO:0000313" key="5">
    <source>
        <dbReference type="Proteomes" id="UP000054279"/>
    </source>
</evidence>
<keyword evidence="5" id="KW-1185">Reference proteome</keyword>
<dbReference type="InterPro" id="IPR039421">
    <property type="entry name" value="Type_1_exporter"/>
</dbReference>
<gene>
    <name evidence="4" type="ORF">M422DRAFT_211323</name>
</gene>
<dbReference type="GO" id="GO:0005524">
    <property type="term" value="F:ATP binding"/>
    <property type="evidence" value="ECO:0007669"/>
    <property type="project" value="UniProtKB-KW"/>
</dbReference>
<dbReference type="PROSITE" id="PS50893">
    <property type="entry name" value="ABC_TRANSPORTER_2"/>
    <property type="match status" value="1"/>
</dbReference>
<evidence type="ECO:0000259" key="3">
    <source>
        <dbReference type="PROSITE" id="PS50893"/>
    </source>
</evidence>
<dbReference type="PANTHER" id="PTHR43394">
    <property type="entry name" value="ATP-DEPENDENT PERMEASE MDL1, MITOCHONDRIAL"/>
    <property type="match status" value="1"/>
</dbReference>
<dbReference type="HOGENOM" id="CLU_000604_63_0_1"/>
<dbReference type="InterPro" id="IPR003593">
    <property type="entry name" value="AAA+_ATPase"/>
</dbReference>
<dbReference type="GO" id="GO:0015421">
    <property type="term" value="F:ABC-type oligopeptide transporter activity"/>
    <property type="evidence" value="ECO:0007669"/>
    <property type="project" value="TreeGrafter"/>
</dbReference>
<dbReference type="Pfam" id="PF00005">
    <property type="entry name" value="ABC_tran"/>
    <property type="match status" value="1"/>
</dbReference>
<dbReference type="InterPro" id="IPR027417">
    <property type="entry name" value="P-loop_NTPase"/>
</dbReference>
<reference evidence="4 5" key="1">
    <citation type="submission" date="2014-06" db="EMBL/GenBank/DDBJ databases">
        <title>Evolutionary Origins and Diversification of the Mycorrhizal Mutualists.</title>
        <authorList>
            <consortium name="DOE Joint Genome Institute"/>
            <consortium name="Mycorrhizal Genomics Consortium"/>
            <person name="Kohler A."/>
            <person name="Kuo A."/>
            <person name="Nagy L.G."/>
            <person name="Floudas D."/>
            <person name="Copeland A."/>
            <person name="Barry K.W."/>
            <person name="Cichocki N."/>
            <person name="Veneault-Fourrey C."/>
            <person name="LaButti K."/>
            <person name="Lindquist E.A."/>
            <person name="Lipzen A."/>
            <person name="Lundell T."/>
            <person name="Morin E."/>
            <person name="Murat C."/>
            <person name="Riley R."/>
            <person name="Ohm R."/>
            <person name="Sun H."/>
            <person name="Tunlid A."/>
            <person name="Henrissat B."/>
            <person name="Grigoriev I.V."/>
            <person name="Hibbett D.S."/>
            <person name="Martin F."/>
        </authorList>
    </citation>
    <scope>NUCLEOTIDE SEQUENCE [LARGE SCALE GENOMIC DNA]</scope>
    <source>
        <strain evidence="4 5">SS14</strain>
    </source>
</reference>
<dbReference type="PROSITE" id="PS00211">
    <property type="entry name" value="ABC_TRANSPORTER_1"/>
    <property type="match status" value="1"/>
</dbReference>
<dbReference type="GO" id="GO:0016887">
    <property type="term" value="F:ATP hydrolysis activity"/>
    <property type="evidence" value="ECO:0007669"/>
    <property type="project" value="InterPro"/>
</dbReference>
<protein>
    <recommendedName>
        <fullName evidence="3">ABC transporter domain-containing protein</fullName>
    </recommendedName>
</protein>
<dbReference type="InterPro" id="IPR003439">
    <property type="entry name" value="ABC_transporter-like_ATP-bd"/>
</dbReference>
<evidence type="ECO:0000313" key="4">
    <source>
        <dbReference type="EMBL" id="KIJ37579.1"/>
    </source>
</evidence>
<accession>A0A0C9URX3</accession>
<dbReference type="PANTHER" id="PTHR43394:SF1">
    <property type="entry name" value="ATP-BINDING CASSETTE SUB-FAMILY B MEMBER 10, MITOCHONDRIAL"/>
    <property type="match status" value="1"/>
</dbReference>
<dbReference type="SUPFAM" id="SSF52540">
    <property type="entry name" value="P-loop containing nucleoside triphosphate hydrolases"/>
    <property type="match status" value="1"/>
</dbReference>
<dbReference type="OrthoDB" id="6500128at2759"/>
<dbReference type="EMBL" id="KN837168">
    <property type="protein sequence ID" value="KIJ37579.1"/>
    <property type="molecule type" value="Genomic_DNA"/>
</dbReference>
<evidence type="ECO:0000256" key="1">
    <source>
        <dbReference type="ARBA" id="ARBA00022741"/>
    </source>
</evidence>